<proteinExistence type="inferred from homology"/>
<organism evidence="8">
    <name type="scientific">candidate division WOR-3 bacterium</name>
    <dbReference type="NCBI Taxonomy" id="2052148"/>
    <lineage>
        <taxon>Bacteria</taxon>
        <taxon>Bacteria division WOR-3</taxon>
    </lineage>
</organism>
<dbReference type="NCBIfam" id="TIGR02538">
    <property type="entry name" value="type_IV_pilB"/>
    <property type="match status" value="1"/>
</dbReference>
<keyword evidence="5" id="KW-0067">ATP-binding</keyword>
<comment type="similarity">
    <text evidence="2">Belongs to the GSP E family.</text>
</comment>
<dbReference type="Pfam" id="PF00437">
    <property type="entry name" value="T2SSE"/>
    <property type="match status" value="1"/>
</dbReference>
<dbReference type="FunFam" id="3.30.450.90:FF:000001">
    <property type="entry name" value="Type II secretion system ATPase GspE"/>
    <property type="match status" value="1"/>
</dbReference>
<comment type="caution">
    <text evidence="8">The sequence shown here is derived from an EMBL/GenBank/DDBJ whole genome shotgun (WGS) entry which is preliminary data.</text>
</comment>
<gene>
    <name evidence="8" type="primary">pilB</name>
    <name evidence="8" type="ORF">ENS15_04045</name>
</gene>
<dbReference type="SUPFAM" id="SSF160246">
    <property type="entry name" value="EspE N-terminal domain-like"/>
    <property type="match status" value="1"/>
</dbReference>
<dbReference type="InterPro" id="IPR027417">
    <property type="entry name" value="P-loop_NTPase"/>
</dbReference>
<evidence type="ECO:0000313" key="8">
    <source>
        <dbReference type="EMBL" id="HFK23805.1"/>
    </source>
</evidence>
<dbReference type="Pfam" id="PF05157">
    <property type="entry name" value="MshEN"/>
    <property type="match status" value="1"/>
</dbReference>
<dbReference type="FunFam" id="3.40.50.300:FF:000398">
    <property type="entry name" value="Type IV pilus assembly ATPase PilB"/>
    <property type="match status" value="1"/>
</dbReference>
<dbReference type="GO" id="GO:0005737">
    <property type="term" value="C:cytoplasm"/>
    <property type="evidence" value="ECO:0007669"/>
    <property type="project" value="UniProtKB-SubCell"/>
</dbReference>
<dbReference type="SUPFAM" id="SSF52540">
    <property type="entry name" value="P-loop containing nucleoside triphosphate hydrolases"/>
    <property type="match status" value="1"/>
</dbReference>
<dbReference type="Gene3D" id="3.40.50.300">
    <property type="entry name" value="P-loop containing nucleotide triphosphate hydrolases"/>
    <property type="match status" value="1"/>
</dbReference>
<evidence type="ECO:0000259" key="7">
    <source>
        <dbReference type="Pfam" id="PF05157"/>
    </source>
</evidence>
<evidence type="ECO:0000256" key="3">
    <source>
        <dbReference type="ARBA" id="ARBA00022490"/>
    </source>
</evidence>
<dbReference type="InterPro" id="IPR037257">
    <property type="entry name" value="T2SS_E_N_sf"/>
</dbReference>
<dbReference type="PANTHER" id="PTHR30258">
    <property type="entry name" value="TYPE II SECRETION SYSTEM PROTEIN GSPE-RELATED"/>
    <property type="match status" value="1"/>
</dbReference>
<sequence length="576" mass="64394">MAEKLGELLINAGIINNQQLNEALKVQKQTNKKLGTVLVELGYTSEKKLIEFLSKQYKVQSVNLEEIQVDESLLQIIPGKLARQNTIFPVRREGKTLYLAMSNPSDMFVIQDIQFTTAYNIVPLISSERSILEFIKKYYPDEDDVEVDIDNLDNIDLGDVLEENIEVIKKDENEQADEVVSDLAASVDSGPIVKIVNNLITKAVEEGASDIHIEPYDQSLRIRYRIDGVLRPIDNPPKWQFRKSIVSRIKVMAHMKLQESRLPQDGRIKVKVHGKPIDIRVATVPTMYGEKVAMRILDREKVDFEFDKLGFDPDLEKKLMKSLRNPVGIILITGPTGSGKTTTLYTCLSKINSPEINITTAEDPVEFSLDGVNQLQVAESVGLTFASALRAYLRQDPNVIMVGEIRDRETAEIAIRASLTGHLVLSSVHTNSTSGTITRLINMGVEPFLISSTVNCIVSQRLLRRICENCKEPHNISEEELKRLGFSPEEIGGAKLYKGAGCEKCGGTGYKGMVGIFEVMDVTPEIRKAIMKKLTTDDLEKLAVENGLITMREVALRKLKQGVTDILEVVKETALR</sequence>
<feature type="domain" description="Bacterial type II secretion system protein E" evidence="6">
    <location>
        <begin position="187"/>
        <end position="570"/>
    </location>
</feature>
<keyword evidence="4" id="KW-0547">Nucleotide-binding</keyword>
<evidence type="ECO:0000256" key="2">
    <source>
        <dbReference type="ARBA" id="ARBA00006611"/>
    </source>
</evidence>
<dbReference type="InterPro" id="IPR013374">
    <property type="entry name" value="ATPase_typ4_pilus-assembl_PilB"/>
</dbReference>
<dbReference type="CDD" id="cd01129">
    <property type="entry name" value="PulE-GspE-like"/>
    <property type="match status" value="1"/>
</dbReference>
<evidence type="ECO:0000259" key="6">
    <source>
        <dbReference type="Pfam" id="PF00437"/>
    </source>
</evidence>
<dbReference type="AlphaFoldDB" id="A0A7C3N933"/>
<feature type="domain" description="Type II secretion system protein GspE N-terminal" evidence="7">
    <location>
        <begin position="58"/>
        <end position="143"/>
    </location>
</feature>
<dbReference type="EMBL" id="DSTT01000005">
    <property type="protein sequence ID" value="HFK23805.1"/>
    <property type="molecule type" value="Genomic_DNA"/>
</dbReference>
<evidence type="ECO:0000256" key="5">
    <source>
        <dbReference type="ARBA" id="ARBA00022840"/>
    </source>
</evidence>
<accession>A0A7C3N933</accession>
<protein>
    <submittedName>
        <fullName evidence="8">Type IV-A pilus assembly ATPase PilB</fullName>
    </submittedName>
</protein>
<dbReference type="InterPro" id="IPR001482">
    <property type="entry name" value="T2SS/T4SS_dom"/>
</dbReference>
<dbReference type="Gene3D" id="3.30.450.90">
    <property type="match status" value="1"/>
</dbReference>
<keyword evidence="3" id="KW-0963">Cytoplasm</keyword>
<dbReference type="Gene3D" id="3.30.300.160">
    <property type="entry name" value="Type II secretion system, protein E, N-terminal domain"/>
    <property type="match status" value="1"/>
</dbReference>
<dbReference type="GO" id="GO:0005886">
    <property type="term" value="C:plasma membrane"/>
    <property type="evidence" value="ECO:0007669"/>
    <property type="project" value="TreeGrafter"/>
</dbReference>
<dbReference type="GO" id="GO:0016887">
    <property type="term" value="F:ATP hydrolysis activity"/>
    <property type="evidence" value="ECO:0007669"/>
    <property type="project" value="InterPro"/>
</dbReference>
<dbReference type="GO" id="GO:0005524">
    <property type="term" value="F:ATP binding"/>
    <property type="evidence" value="ECO:0007669"/>
    <property type="project" value="UniProtKB-KW"/>
</dbReference>
<evidence type="ECO:0000256" key="4">
    <source>
        <dbReference type="ARBA" id="ARBA00022741"/>
    </source>
</evidence>
<evidence type="ECO:0000256" key="1">
    <source>
        <dbReference type="ARBA" id="ARBA00004496"/>
    </source>
</evidence>
<dbReference type="FunFam" id="3.30.300.160:FF:000002">
    <property type="entry name" value="Type II secretion system protein E"/>
    <property type="match status" value="1"/>
</dbReference>
<dbReference type="GO" id="GO:0009297">
    <property type="term" value="P:pilus assembly"/>
    <property type="evidence" value="ECO:0007669"/>
    <property type="project" value="InterPro"/>
</dbReference>
<dbReference type="InterPro" id="IPR007831">
    <property type="entry name" value="T2SS_GspE_N"/>
</dbReference>
<name>A0A7C3N933_UNCW3</name>
<reference evidence="8" key="1">
    <citation type="journal article" date="2020" name="mSystems">
        <title>Genome- and Community-Level Interaction Insights into Carbon Utilization and Element Cycling Functions of Hydrothermarchaeota in Hydrothermal Sediment.</title>
        <authorList>
            <person name="Zhou Z."/>
            <person name="Liu Y."/>
            <person name="Xu W."/>
            <person name="Pan J."/>
            <person name="Luo Z.H."/>
            <person name="Li M."/>
        </authorList>
    </citation>
    <scope>NUCLEOTIDE SEQUENCE [LARGE SCALE GENOMIC DNA]</scope>
    <source>
        <strain evidence="8">SpSt-464</strain>
    </source>
</reference>
<dbReference type="PANTHER" id="PTHR30258:SF1">
    <property type="entry name" value="PROTEIN TRANSPORT PROTEIN HOFB HOMOLOG"/>
    <property type="match status" value="1"/>
</dbReference>
<comment type="subcellular location">
    <subcellularLocation>
        <location evidence="1">Cytoplasm</location>
    </subcellularLocation>
</comment>